<dbReference type="EMBL" id="JAVKGS010000002">
    <property type="protein sequence ID" value="MDR5692154.1"/>
    <property type="molecule type" value="Genomic_DNA"/>
</dbReference>
<keyword evidence="3" id="KW-1185">Reference proteome</keyword>
<dbReference type="RefSeq" id="WP_310520681.1">
    <property type="nucleotide sequence ID" value="NZ_BAABBS010000002.1"/>
</dbReference>
<evidence type="ECO:0000259" key="1">
    <source>
        <dbReference type="Pfam" id="PF01814"/>
    </source>
</evidence>
<dbReference type="InterPro" id="IPR012312">
    <property type="entry name" value="Hemerythrin-like"/>
</dbReference>
<dbReference type="CDD" id="cd12108">
    <property type="entry name" value="Hr-like"/>
    <property type="match status" value="1"/>
</dbReference>
<comment type="caution">
    <text evidence="2">The sequence shown here is derived from an EMBL/GenBank/DDBJ whole genome shotgun (WGS) entry which is preliminary data.</text>
</comment>
<name>A0ABU1FK66_9MICO</name>
<accession>A0ABU1FK66</accession>
<protein>
    <submittedName>
        <fullName evidence="2">Hemerythrin domain-containing protein</fullName>
    </submittedName>
</protein>
<organism evidence="2 3">
    <name type="scientific">Agromyces indicus</name>
    <dbReference type="NCBI Taxonomy" id="758919"/>
    <lineage>
        <taxon>Bacteria</taxon>
        <taxon>Bacillati</taxon>
        <taxon>Actinomycetota</taxon>
        <taxon>Actinomycetes</taxon>
        <taxon>Micrococcales</taxon>
        <taxon>Microbacteriaceae</taxon>
        <taxon>Agromyces</taxon>
    </lineage>
</organism>
<sequence>MTERLPSTSDPLPEGETAGCDTSDILLVHRIFRWGFREMPRLVRAAPPGDRSRTATVADSVDLVLLGLHVHHEAEDLLLFGKVEARRPACAATIDLMRDQHRHVAELLGRAEPLSAAWRDSADGRAAERLAAALDEIGTVLGVHLHDEEDDVIPVAAEEFSQREWDALGEHGRESFPKDGMPIQLGLMMDALPPAERAEWSRGHLPFPIRLLWAILLKRRYTAWQRELFPEGMPALV</sequence>
<proteinExistence type="predicted"/>
<gene>
    <name evidence="2" type="ORF">RH861_08790</name>
</gene>
<evidence type="ECO:0000313" key="3">
    <source>
        <dbReference type="Proteomes" id="UP001260072"/>
    </source>
</evidence>
<reference evidence="3" key="1">
    <citation type="submission" date="2023-07" db="EMBL/GenBank/DDBJ databases">
        <title>Description of three actinobacteria isolated from air of manufacturing shop in a pharmaceutical factory.</title>
        <authorList>
            <person name="Zhang D.-F."/>
        </authorList>
    </citation>
    <scope>NUCLEOTIDE SEQUENCE [LARGE SCALE GENOMIC DNA]</scope>
    <source>
        <strain evidence="3">CCTCC AB 2011122</strain>
    </source>
</reference>
<dbReference type="Gene3D" id="1.20.120.520">
    <property type="entry name" value="nmb1532 protein domain like"/>
    <property type="match status" value="1"/>
</dbReference>
<dbReference type="Proteomes" id="UP001260072">
    <property type="component" value="Unassembled WGS sequence"/>
</dbReference>
<feature type="domain" description="Hemerythrin-like" evidence="1">
    <location>
        <begin position="25"/>
        <end position="155"/>
    </location>
</feature>
<evidence type="ECO:0000313" key="2">
    <source>
        <dbReference type="EMBL" id="MDR5692154.1"/>
    </source>
</evidence>
<dbReference type="Pfam" id="PF01814">
    <property type="entry name" value="Hemerythrin"/>
    <property type="match status" value="1"/>
</dbReference>